<comment type="caution">
    <text evidence="4">The sequence shown here is derived from an EMBL/GenBank/DDBJ whole genome shotgun (WGS) entry which is preliminary data.</text>
</comment>
<keyword evidence="2" id="KW-0067">ATP-binding</keyword>
<sequence>MKEVALRQTTRRKTKKKKHKDHFSAIDEQFKLIRTGIDFSGIDHKKQVILVTSPESGTGKSTISSHLAVAYAQRGERTLLIDADMRKPTLHKRFFKSMYIGLSNMITGEVSIEDGLQGVQLKDCSLTILASGPIPPNPNELLTSKKMMELLQQLRNQFDVIIIDTPPVNIVSDALVLADATDGTILVCRNQKTLKEKAKHAVSKLKQSKAPLLGVIFNGTKNVDNYYY</sequence>
<dbReference type="RefSeq" id="WP_185628950.1">
    <property type="nucleotide sequence ID" value="NZ_JAARZR010000013.1"/>
</dbReference>
<proteinExistence type="predicted"/>
<keyword evidence="4" id="KW-0808">Transferase</keyword>
<dbReference type="SUPFAM" id="SSF52540">
    <property type="entry name" value="P-loop containing nucleoside triphosphate hydrolases"/>
    <property type="match status" value="1"/>
</dbReference>
<dbReference type="GO" id="GO:0005886">
    <property type="term" value="C:plasma membrane"/>
    <property type="evidence" value="ECO:0007669"/>
    <property type="project" value="TreeGrafter"/>
</dbReference>
<dbReference type="PANTHER" id="PTHR32309">
    <property type="entry name" value="TYROSINE-PROTEIN KINASE"/>
    <property type="match status" value="1"/>
</dbReference>
<dbReference type="InterPro" id="IPR027417">
    <property type="entry name" value="P-loop_NTPase"/>
</dbReference>
<dbReference type="EMBL" id="JAARZT010000009">
    <property type="protein sequence ID" value="MBC2292782.1"/>
    <property type="molecule type" value="Genomic_DNA"/>
</dbReference>
<accession>A0A842G9I2</accession>
<dbReference type="Pfam" id="PF10609">
    <property type="entry name" value="ParA"/>
    <property type="match status" value="1"/>
</dbReference>
<evidence type="ECO:0000313" key="4">
    <source>
        <dbReference type="EMBL" id="MBC2292782.1"/>
    </source>
</evidence>
<protein>
    <submittedName>
        <fullName evidence="4">CpsD/CapB family tyrosine-protein kinase</fullName>
    </submittedName>
</protein>
<keyword evidence="1" id="KW-0547">Nucleotide-binding</keyword>
<reference evidence="5 6" key="1">
    <citation type="submission" date="2020-03" db="EMBL/GenBank/DDBJ databases">
        <title>Soil Listeria distribution.</title>
        <authorList>
            <person name="Liao J."/>
            <person name="Wiedmann M."/>
        </authorList>
    </citation>
    <scope>NUCLEOTIDE SEQUENCE [LARGE SCALE GENOMIC DNA]</scope>
    <source>
        <strain evidence="4 5">FSL L7-0051</strain>
        <strain evidence="3 6">FSL L7-0054</strain>
    </source>
</reference>
<dbReference type="InterPro" id="IPR005702">
    <property type="entry name" value="Wzc-like_C"/>
</dbReference>
<dbReference type="NCBIfam" id="TIGR01007">
    <property type="entry name" value="eps_fam"/>
    <property type="match status" value="1"/>
</dbReference>
<dbReference type="InterPro" id="IPR050445">
    <property type="entry name" value="Bact_polysacc_biosynth/exp"/>
</dbReference>
<organism evidence="4 5">
    <name type="scientific">Listeria booriae</name>
    <dbReference type="NCBI Taxonomy" id="1552123"/>
    <lineage>
        <taxon>Bacteria</taxon>
        <taxon>Bacillati</taxon>
        <taxon>Bacillota</taxon>
        <taxon>Bacilli</taxon>
        <taxon>Bacillales</taxon>
        <taxon>Listeriaceae</taxon>
        <taxon>Listeria</taxon>
    </lineage>
</organism>
<evidence type="ECO:0000313" key="6">
    <source>
        <dbReference type="Proteomes" id="UP000585696"/>
    </source>
</evidence>
<dbReference type="Gene3D" id="3.40.50.300">
    <property type="entry name" value="P-loop containing nucleotide triphosphate hydrolases"/>
    <property type="match status" value="1"/>
</dbReference>
<dbReference type="InterPro" id="IPR033756">
    <property type="entry name" value="YlxH/NBP35"/>
</dbReference>
<evidence type="ECO:0000313" key="3">
    <source>
        <dbReference type="EMBL" id="MBC2285020.1"/>
    </source>
</evidence>
<dbReference type="GO" id="GO:0004713">
    <property type="term" value="F:protein tyrosine kinase activity"/>
    <property type="evidence" value="ECO:0007669"/>
    <property type="project" value="TreeGrafter"/>
</dbReference>
<evidence type="ECO:0000256" key="1">
    <source>
        <dbReference type="ARBA" id="ARBA00022741"/>
    </source>
</evidence>
<name>A0A842G9I2_9LIST</name>
<dbReference type="Proteomes" id="UP000543005">
    <property type="component" value="Unassembled WGS sequence"/>
</dbReference>
<dbReference type="EMBL" id="JAARZS010000031">
    <property type="protein sequence ID" value="MBC2285020.1"/>
    <property type="molecule type" value="Genomic_DNA"/>
</dbReference>
<gene>
    <name evidence="3" type="ORF">HCB69_11585</name>
    <name evidence="4" type="ORF">HCC36_06005</name>
</gene>
<dbReference type="AlphaFoldDB" id="A0A842G9I2"/>
<evidence type="ECO:0000313" key="5">
    <source>
        <dbReference type="Proteomes" id="UP000543005"/>
    </source>
</evidence>
<evidence type="ECO:0000256" key="2">
    <source>
        <dbReference type="ARBA" id="ARBA00022840"/>
    </source>
</evidence>
<dbReference type="CDD" id="cd05387">
    <property type="entry name" value="BY-kinase"/>
    <property type="match status" value="1"/>
</dbReference>
<keyword evidence="4" id="KW-0418">Kinase</keyword>
<dbReference type="PANTHER" id="PTHR32309:SF13">
    <property type="entry name" value="FERRIC ENTEROBACTIN TRANSPORT PROTEIN FEPE"/>
    <property type="match status" value="1"/>
</dbReference>
<dbReference type="GO" id="GO:0005524">
    <property type="term" value="F:ATP binding"/>
    <property type="evidence" value="ECO:0007669"/>
    <property type="project" value="UniProtKB-KW"/>
</dbReference>
<dbReference type="Proteomes" id="UP000585696">
    <property type="component" value="Unassembled WGS sequence"/>
</dbReference>